<dbReference type="Pfam" id="PF14236">
    <property type="entry name" value="DruA"/>
    <property type="match status" value="1"/>
</dbReference>
<dbReference type="STRING" id="1116472.MGMO_115c00150"/>
<dbReference type="AlphaFoldDB" id="V5BD70"/>
<sequence>MMDAYVIGALPPYNYLLGGKLVSYLIVSKEVRELFHQKYRDTKYNQLAGIFTTSLYGKSSQYNRLKFKDRLLYSPIGETKGYGTLHLTTETFKAMNDFLKEQGIIVSNKFGDGPSWTMRVIRNAGELLGFNPDNLLMHSFKRKIYFVPYAKNTISFLNQKDTYLDFYNQNVNTLTNYWREHWLRQRKNNNKIIEEVKWFNPNYFEI</sequence>
<proteinExistence type="predicted"/>
<gene>
    <name evidence="1" type="ORF">MGMO_115c00150</name>
</gene>
<evidence type="ECO:0000313" key="1">
    <source>
        <dbReference type="EMBL" id="ESS71230.1"/>
    </source>
</evidence>
<comment type="caution">
    <text evidence="1">The sequence shown here is derived from an EMBL/GenBank/DDBJ whole genome shotgun (WGS) entry which is preliminary data.</text>
</comment>
<dbReference type="EMBL" id="AYLO01000108">
    <property type="protein sequence ID" value="ESS71230.1"/>
    <property type="molecule type" value="Genomic_DNA"/>
</dbReference>
<keyword evidence="2" id="KW-1185">Reference proteome</keyword>
<name>V5BD70_9GAMM</name>
<reference evidence="1 2" key="1">
    <citation type="journal article" date="2013" name="Genome Announc.">
        <title>Draft Genome Sequence of the Methanotrophic Gammaproteobacterium Methyloglobulus morosus DSM 22980 Strain KoM1.</title>
        <authorList>
            <person name="Poehlein A."/>
            <person name="Deutzmann J.S."/>
            <person name="Daniel R."/>
            <person name="Simeonova D.D."/>
        </authorList>
    </citation>
    <scope>NUCLEOTIDE SEQUENCE [LARGE SCALE GENOMIC DNA]</scope>
    <source>
        <strain evidence="1 2">KoM1</strain>
    </source>
</reference>
<dbReference type="eggNOG" id="ENOG502Z9IK">
    <property type="taxonomic scope" value="Bacteria"/>
</dbReference>
<protein>
    <submittedName>
        <fullName evidence="1">Uncharacterized protein</fullName>
    </submittedName>
</protein>
<dbReference type="InterPro" id="IPR025639">
    <property type="entry name" value="DruA"/>
</dbReference>
<dbReference type="Proteomes" id="UP000017842">
    <property type="component" value="Unassembled WGS sequence"/>
</dbReference>
<accession>V5BD70</accession>
<evidence type="ECO:0000313" key="2">
    <source>
        <dbReference type="Proteomes" id="UP000017842"/>
    </source>
</evidence>
<organism evidence="1 2">
    <name type="scientific">Methyloglobulus morosus KoM1</name>
    <dbReference type="NCBI Taxonomy" id="1116472"/>
    <lineage>
        <taxon>Bacteria</taxon>
        <taxon>Pseudomonadati</taxon>
        <taxon>Pseudomonadota</taxon>
        <taxon>Gammaproteobacteria</taxon>
        <taxon>Methylococcales</taxon>
        <taxon>Methylococcaceae</taxon>
        <taxon>Methyloglobulus</taxon>
    </lineage>
</organism>
<dbReference type="OrthoDB" id="6637466at2"/>
<dbReference type="RefSeq" id="WP_023495694.1">
    <property type="nucleotide sequence ID" value="NZ_AYLO01000108.1"/>
</dbReference>